<dbReference type="InterPro" id="IPR003790">
    <property type="entry name" value="GHL10"/>
</dbReference>
<dbReference type="Pfam" id="PF02638">
    <property type="entry name" value="GHL10"/>
    <property type="match status" value="1"/>
</dbReference>
<dbReference type="AlphaFoldDB" id="A0A5B7TUA7"/>
<gene>
    <name evidence="3" type="ORF">FF125_07065</name>
</gene>
<dbReference type="GO" id="GO:0016787">
    <property type="term" value="F:hydrolase activity"/>
    <property type="evidence" value="ECO:0007669"/>
    <property type="project" value="UniProtKB-KW"/>
</dbReference>
<reference evidence="3 4" key="1">
    <citation type="submission" date="2019-05" db="EMBL/GenBank/DDBJ databases">
        <title>Algicella ahnfeltiae gen. nov., sp. nov., a novel marine bacterium of the family Flavobacteriaceae isolated from a red alga.</title>
        <authorList>
            <person name="Nedashkovskaya O.I."/>
            <person name="Kukhlevskiy A.D."/>
            <person name="Kim S.-G."/>
            <person name="Zhukova N.V."/>
            <person name="Mikhailov V.V."/>
        </authorList>
    </citation>
    <scope>NUCLEOTIDE SEQUENCE [LARGE SCALE GENOMIC DNA]</scope>
    <source>
        <strain evidence="3 4">10Alg115</strain>
    </source>
</reference>
<name>A0A5B7TUA7_9FLAO</name>
<dbReference type="RefSeq" id="WP_138949102.1">
    <property type="nucleotide sequence ID" value="NZ_CP040749.1"/>
</dbReference>
<accession>A0A5B7TUA7</accession>
<dbReference type="EMBL" id="CP040749">
    <property type="protein sequence ID" value="QCX38202.1"/>
    <property type="molecule type" value="Genomic_DNA"/>
</dbReference>
<dbReference type="InterPro" id="IPR052177">
    <property type="entry name" value="Divisome_Glycosyl_Hydrolase"/>
</dbReference>
<keyword evidence="3" id="KW-0378">Hydrolase</keyword>
<dbReference type="PANTHER" id="PTHR43405:SF1">
    <property type="entry name" value="GLYCOSYL HYDROLASE DIGH"/>
    <property type="match status" value="1"/>
</dbReference>
<evidence type="ECO:0000256" key="1">
    <source>
        <dbReference type="ARBA" id="ARBA00022729"/>
    </source>
</evidence>
<evidence type="ECO:0000313" key="3">
    <source>
        <dbReference type="EMBL" id="QCX38202.1"/>
    </source>
</evidence>
<organism evidence="3 4">
    <name type="scientific">Aureibaculum algae</name>
    <dbReference type="NCBI Taxonomy" id="2584122"/>
    <lineage>
        <taxon>Bacteria</taxon>
        <taxon>Pseudomonadati</taxon>
        <taxon>Bacteroidota</taxon>
        <taxon>Flavobacteriia</taxon>
        <taxon>Flavobacteriales</taxon>
        <taxon>Flavobacteriaceae</taxon>
        <taxon>Aureibaculum</taxon>
    </lineage>
</organism>
<protein>
    <submittedName>
        <fullName evidence="3">Glycoside hydrolase family 10 protein</fullName>
    </submittedName>
</protein>
<keyword evidence="4" id="KW-1185">Reference proteome</keyword>
<evidence type="ECO:0000313" key="4">
    <source>
        <dbReference type="Proteomes" id="UP000306229"/>
    </source>
</evidence>
<feature type="domain" description="Glycosyl hydrolase-like 10" evidence="2">
    <location>
        <begin position="27"/>
        <end position="346"/>
    </location>
</feature>
<proteinExistence type="predicted"/>
<dbReference type="Gene3D" id="3.20.20.80">
    <property type="entry name" value="Glycosidases"/>
    <property type="match status" value="1"/>
</dbReference>
<dbReference type="PANTHER" id="PTHR43405">
    <property type="entry name" value="GLYCOSYL HYDROLASE DIGH"/>
    <property type="match status" value="1"/>
</dbReference>
<keyword evidence="1" id="KW-0732">Signal</keyword>
<dbReference type="OrthoDB" id="9773203at2"/>
<dbReference type="KEGG" id="fbe:FF125_07065"/>
<sequence>MFKKINYTIIIVLFSAQFIFAQKINHEFRGVWVATVNNIDWPSKKNLNPTKQKAELIKLLDQFKDLNFNAIIFQIRPTADAFYNSSYEPWSAYLTDSINSPPKPYYDPLAFAIAETHKRGMEFHAWLNPYRVLINYKNTTTKPLALLKEKPDWFLNYGETTYFNPGVPEVRTYTNKVVAEIVQNYDIDAIHFDDYFYPYKIANEVFPDADAFKKYGGKFYPNQIDNWRRDNVNTIIEELHTTIKSIKPWVQFGISPFGVWRNKADDPTGSNTDAGQTNYDHLYADVLLWTKKGWLDYILPQIYWQIGHDKADYKTIAEWWTKNNYNTNLYIGQAMYRLGGKTDEAWKQKNKTEIEKQLDLNRSLPTIKGSTYFSAKSFNKNAFGINKILKENYYQHPTLPPPTNKKVSFFPAPVSHIKLTKIKGRKYQLSWEKLPENMAKEAVKFLVYKFERDEALAINNPSKIIALTGETHINLNKRDLKKRTTFVIVPVSRNNNVGEGEVFVY</sequence>
<dbReference type="InterPro" id="IPR017853">
    <property type="entry name" value="GH"/>
</dbReference>
<dbReference type="SUPFAM" id="SSF51445">
    <property type="entry name" value="(Trans)glycosidases"/>
    <property type="match status" value="1"/>
</dbReference>
<evidence type="ECO:0000259" key="2">
    <source>
        <dbReference type="Pfam" id="PF02638"/>
    </source>
</evidence>
<dbReference type="Proteomes" id="UP000306229">
    <property type="component" value="Chromosome"/>
</dbReference>